<gene>
    <name evidence="3" type="ORF">M407DRAFT_113247</name>
</gene>
<keyword evidence="2" id="KW-1133">Transmembrane helix</keyword>
<name>A0A0C3KP19_9AGAM</name>
<dbReference type="EMBL" id="KN823092">
    <property type="protein sequence ID" value="KIO23143.1"/>
    <property type="molecule type" value="Genomic_DNA"/>
</dbReference>
<protein>
    <submittedName>
        <fullName evidence="3">Uncharacterized protein</fullName>
    </submittedName>
</protein>
<dbReference type="HOGENOM" id="CLU_169849_0_0_1"/>
<dbReference type="Proteomes" id="UP000054248">
    <property type="component" value="Unassembled WGS sequence"/>
</dbReference>
<evidence type="ECO:0000256" key="1">
    <source>
        <dbReference type="SAM" id="MobiDB-lite"/>
    </source>
</evidence>
<dbReference type="AlphaFoldDB" id="A0A0C3KP19"/>
<reference evidence="4" key="2">
    <citation type="submission" date="2015-01" db="EMBL/GenBank/DDBJ databases">
        <title>Evolutionary Origins and Diversification of the Mycorrhizal Mutualists.</title>
        <authorList>
            <consortium name="DOE Joint Genome Institute"/>
            <consortium name="Mycorrhizal Genomics Consortium"/>
            <person name="Kohler A."/>
            <person name="Kuo A."/>
            <person name="Nagy L.G."/>
            <person name="Floudas D."/>
            <person name="Copeland A."/>
            <person name="Barry K.W."/>
            <person name="Cichocki N."/>
            <person name="Veneault-Fourrey C."/>
            <person name="LaButti K."/>
            <person name="Lindquist E.A."/>
            <person name="Lipzen A."/>
            <person name="Lundell T."/>
            <person name="Morin E."/>
            <person name="Murat C."/>
            <person name="Riley R."/>
            <person name="Ohm R."/>
            <person name="Sun H."/>
            <person name="Tunlid A."/>
            <person name="Henrissat B."/>
            <person name="Grigoriev I.V."/>
            <person name="Hibbett D.S."/>
            <person name="Martin F."/>
        </authorList>
    </citation>
    <scope>NUCLEOTIDE SEQUENCE [LARGE SCALE GENOMIC DNA]</scope>
    <source>
        <strain evidence="4">MUT 4182</strain>
    </source>
</reference>
<evidence type="ECO:0000313" key="4">
    <source>
        <dbReference type="Proteomes" id="UP000054248"/>
    </source>
</evidence>
<dbReference type="OrthoDB" id="3229172at2759"/>
<feature type="transmembrane region" description="Helical" evidence="2">
    <location>
        <begin position="21"/>
        <end position="40"/>
    </location>
</feature>
<proteinExistence type="predicted"/>
<feature type="region of interest" description="Disordered" evidence="1">
    <location>
        <begin position="80"/>
        <end position="115"/>
    </location>
</feature>
<reference evidence="3 4" key="1">
    <citation type="submission" date="2014-04" db="EMBL/GenBank/DDBJ databases">
        <authorList>
            <consortium name="DOE Joint Genome Institute"/>
            <person name="Kuo A."/>
            <person name="Girlanda M."/>
            <person name="Perotto S."/>
            <person name="Kohler A."/>
            <person name="Nagy L.G."/>
            <person name="Floudas D."/>
            <person name="Copeland A."/>
            <person name="Barry K.W."/>
            <person name="Cichocki N."/>
            <person name="Veneault-Fourrey C."/>
            <person name="LaButti K."/>
            <person name="Lindquist E.A."/>
            <person name="Lipzen A."/>
            <person name="Lundell T."/>
            <person name="Morin E."/>
            <person name="Murat C."/>
            <person name="Sun H."/>
            <person name="Tunlid A."/>
            <person name="Henrissat B."/>
            <person name="Grigoriev I.V."/>
            <person name="Hibbett D.S."/>
            <person name="Martin F."/>
            <person name="Nordberg H.P."/>
            <person name="Cantor M.N."/>
            <person name="Hua S.X."/>
        </authorList>
    </citation>
    <scope>NUCLEOTIDE SEQUENCE [LARGE SCALE GENOMIC DNA]</scope>
    <source>
        <strain evidence="3 4">MUT 4182</strain>
    </source>
</reference>
<keyword evidence="2" id="KW-0812">Transmembrane</keyword>
<organism evidence="3 4">
    <name type="scientific">Tulasnella calospora MUT 4182</name>
    <dbReference type="NCBI Taxonomy" id="1051891"/>
    <lineage>
        <taxon>Eukaryota</taxon>
        <taxon>Fungi</taxon>
        <taxon>Dikarya</taxon>
        <taxon>Basidiomycota</taxon>
        <taxon>Agaricomycotina</taxon>
        <taxon>Agaricomycetes</taxon>
        <taxon>Cantharellales</taxon>
        <taxon>Tulasnellaceae</taxon>
        <taxon>Tulasnella</taxon>
    </lineage>
</organism>
<accession>A0A0C3KP19</accession>
<sequence>MRLAGLRAQLVEPGMRGFRDMFVTADFLAPVVIVVFMNYAQFTDFGCAADIWMFQMLPEFGFALLLDWAHVKTSVGVGGLGQGAGHVRRRRRGGGEEPSVPNPKAEVDVEWEYVH</sequence>
<keyword evidence="4" id="KW-1185">Reference proteome</keyword>
<evidence type="ECO:0000313" key="3">
    <source>
        <dbReference type="EMBL" id="KIO23143.1"/>
    </source>
</evidence>
<evidence type="ECO:0000256" key="2">
    <source>
        <dbReference type="SAM" id="Phobius"/>
    </source>
</evidence>
<keyword evidence="2" id="KW-0472">Membrane</keyword>